<organism evidence="1 2">
    <name type="scientific">Escherichia phage A5-4</name>
    <dbReference type="NCBI Taxonomy" id="2996162"/>
    <lineage>
        <taxon>Viruses</taxon>
        <taxon>Duplodnaviria</taxon>
        <taxon>Heunggongvirae</taxon>
        <taxon>Uroviricota</taxon>
        <taxon>Caudoviricetes</taxon>
        <taxon>Vequintavirinae</taxon>
    </lineage>
</organism>
<evidence type="ECO:0000313" key="1">
    <source>
        <dbReference type="EMBL" id="UZZ64443.1"/>
    </source>
</evidence>
<dbReference type="EMBL" id="OP744025">
    <property type="protein sequence ID" value="UZZ64443.1"/>
    <property type="molecule type" value="Genomic_DNA"/>
</dbReference>
<evidence type="ECO:0000313" key="2">
    <source>
        <dbReference type="Proteomes" id="UP001236076"/>
    </source>
</evidence>
<keyword evidence="2" id="KW-1185">Reference proteome</keyword>
<sequence length="80" mass="9543">MTCECDNCKLGKRISDVREYLKDRPDLVDTLDELYSEYIHVSTDLEWLENVVNKRWPNYQGCMKAYGWVEDKKETKDESC</sequence>
<gene>
    <name evidence="1" type="ORF">A54_203</name>
</gene>
<accession>A0A9Y1E205</accession>
<reference evidence="1 2" key="1">
    <citation type="submission" date="2022-10" db="EMBL/GenBank/DDBJ databases">
        <authorList>
            <person name="Cortes-Martin A."/>
            <person name="Buttimer C.T.H."/>
            <person name="Hill C."/>
        </authorList>
    </citation>
    <scope>NUCLEOTIDE SEQUENCE [LARGE SCALE GENOMIC DNA]</scope>
</reference>
<dbReference type="Proteomes" id="UP001236076">
    <property type="component" value="Segment"/>
</dbReference>
<protein>
    <submittedName>
        <fullName evidence="1">Uncharacterized protein</fullName>
    </submittedName>
</protein>
<proteinExistence type="predicted"/>
<name>A0A9Y1E205_9CAUD</name>